<gene>
    <name evidence="8" type="primary">lepH_0</name>
    <name evidence="8" type="ORF">LOCC1_G000470</name>
</gene>
<keyword evidence="5 7" id="KW-0408">Iron</keyword>
<dbReference type="GO" id="GO:0016705">
    <property type="term" value="F:oxidoreductase activity, acting on paired donors, with incorporation or reduction of molecular oxygen"/>
    <property type="evidence" value="ECO:0007669"/>
    <property type="project" value="InterPro"/>
</dbReference>
<dbReference type="OrthoDB" id="1470350at2759"/>
<dbReference type="InterPro" id="IPR002401">
    <property type="entry name" value="Cyt_P450_E_grp-I"/>
</dbReference>
<dbReference type="Gene3D" id="1.10.630.10">
    <property type="entry name" value="Cytochrome P450"/>
    <property type="match status" value="1"/>
</dbReference>
<dbReference type="CDD" id="cd11063">
    <property type="entry name" value="CYP52"/>
    <property type="match status" value="1"/>
</dbReference>
<dbReference type="GO" id="GO:0004497">
    <property type="term" value="F:monooxygenase activity"/>
    <property type="evidence" value="ECO:0007669"/>
    <property type="project" value="UniProtKB-KW"/>
</dbReference>
<evidence type="ECO:0000313" key="9">
    <source>
        <dbReference type="Proteomes" id="UP000443090"/>
    </source>
</evidence>
<sequence length="507" mass="56911">MTYIVASLLAGLLVAVFYCFQRTWSKTASARQFGCQPPVSYRHLDLLFGLDLKLQEVRQALKFRSIPFNAALFKKYGKTFQVNVFGSATIRTIDSENLQTAYATNNKDWGYEPIRLPFMEPFCGRGFITTDGATWKASRALLRPTFSKANISDLSAFQRSVDSFLQQIPRDGSTVDMQPLIASLFLQTAIKFLLGDSLDVLGGEGQSGDAKDFLKAFHNSMIGMGLSFMIGPFQLLIPKALKATAWQKAHTFIDACIDVALHDKNQARGKDFPDNQMESDSRSHSLLEGLAKQTDDRIAIRNQILQGMMAAQDTTSVLISNTMFLLSRNPATYERLRKEALSIDLDVSLPLFDNLKELKFLSNVLKESLRMYPIFPVLVRVALKDTTLPVGGSEKRDFPIYIPRGTKLYSDYYALHHVESVFRPDVEVFNPDRWHSISPGPWEYMPFSGGPRACVRQHKALAEASYTLVKIVQLFKGLESRDEKEWAGQMKLTARNANGCKVALIPA</sequence>
<evidence type="ECO:0000256" key="2">
    <source>
        <dbReference type="ARBA" id="ARBA00010617"/>
    </source>
</evidence>
<dbReference type="PRINTS" id="PR00385">
    <property type="entry name" value="P450"/>
</dbReference>
<evidence type="ECO:0000256" key="4">
    <source>
        <dbReference type="ARBA" id="ARBA00023002"/>
    </source>
</evidence>
<keyword evidence="9" id="KW-1185">Reference proteome</keyword>
<dbReference type="AlphaFoldDB" id="A0A8H8UKS6"/>
<accession>A0A8H8UKS6</accession>
<dbReference type="Proteomes" id="UP000443090">
    <property type="component" value="Unassembled WGS sequence"/>
</dbReference>
<organism evidence="8 9">
    <name type="scientific">Lachnellula occidentalis</name>
    <dbReference type="NCBI Taxonomy" id="215460"/>
    <lineage>
        <taxon>Eukaryota</taxon>
        <taxon>Fungi</taxon>
        <taxon>Dikarya</taxon>
        <taxon>Ascomycota</taxon>
        <taxon>Pezizomycotina</taxon>
        <taxon>Leotiomycetes</taxon>
        <taxon>Helotiales</taxon>
        <taxon>Lachnaceae</taxon>
        <taxon>Lachnellula</taxon>
    </lineage>
</organism>
<comment type="cofactor">
    <cofactor evidence="1 7">
        <name>heme</name>
        <dbReference type="ChEBI" id="CHEBI:30413"/>
    </cofactor>
</comment>
<dbReference type="InterPro" id="IPR047146">
    <property type="entry name" value="Cyt_P450_E_CYP52_fungi"/>
</dbReference>
<feature type="binding site" description="axial binding residue" evidence="7">
    <location>
        <position position="454"/>
    </location>
    <ligand>
        <name>heme</name>
        <dbReference type="ChEBI" id="CHEBI:30413"/>
    </ligand>
    <ligandPart>
        <name>Fe</name>
        <dbReference type="ChEBI" id="CHEBI:18248"/>
    </ligandPart>
</feature>
<comment type="caution">
    <text evidence="8">The sequence shown here is derived from an EMBL/GenBank/DDBJ whole genome shotgun (WGS) entry which is preliminary data.</text>
</comment>
<evidence type="ECO:0000256" key="1">
    <source>
        <dbReference type="ARBA" id="ARBA00001971"/>
    </source>
</evidence>
<evidence type="ECO:0000313" key="8">
    <source>
        <dbReference type="EMBL" id="TVY49941.1"/>
    </source>
</evidence>
<proteinExistence type="inferred from homology"/>
<evidence type="ECO:0000256" key="6">
    <source>
        <dbReference type="ARBA" id="ARBA00023033"/>
    </source>
</evidence>
<name>A0A8H8UKS6_9HELO</name>
<comment type="similarity">
    <text evidence="2">Belongs to the cytochrome P450 family.</text>
</comment>
<dbReference type="EMBL" id="QGMI01000003">
    <property type="protein sequence ID" value="TVY49941.1"/>
    <property type="molecule type" value="Genomic_DNA"/>
</dbReference>
<evidence type="ECO:0000256" key="5">
    <source>
        <dbReference type="ARBA" id="ARBA00023004"/>
    </source>
</evidence>
<evidence type="ECO:0000256" key="7">
    <source>
        <dbReference type="PIRSR" id="PIRSR602401-1"/>
    </source>
</evidence>
<keyword evidence="6 8" id="KW-0503">Monooxygenase</keyword>
<keyword evidence="3 7" id="KW-0479">Metal-binding</keyword>
<evidence type="ECO:0000256" key="3">
    <source>
        <dbReference type="ARBA" id="ARBA00022723"/>
    </source>
</evidence>
<dbReference type="SUPFAM" id="SSF48264">
    <property type="entry name" value="Cytochrome P450"/>
    <property type="match status" value="1"/>
</dbReference>
<dbReference type="GO" id="GO:0020037">
    <property type="term" value="F:heme binding"/>
    <property type="evidence" value="ECO:0007669"/>
    <property type="project" value="InterPro"/>
</dbReference>
<dbReference type="PANTHER" id="PTHR24287">
    <property type="entry name" value="P450, PUTATIVE (EUROFUNG)-RELATED"/>
    <property type="match status" value="1"/>
</dbReference>
<dbReference type="InterPro" id="IPR001128">
    <property type="entry name" value="Cyt_P450"/>
</dbReference>
<keyword evidence="7" id="KW-0349">Heme</keyword>
<dbReference type="InterPro" id="IPR036396">
    <property type="entry name" value="Cyt_P450_sf"/>
</dbReference>
<protein>
    <submittedName>
        <fullName evidence="8">Cytochrome P450 monooxygenase</fullName>
    </submittedName>
</protein>
<keyword evidence="4" id="KW-0560">Oxidoreductase</keyword>
<dbReference type="GO" id="GO:0005506">
    <property type="term" value="F:iron ion binding"/>
    <property type="evidence" value="ECO:0007669"/>
    <property type="project" value="InterPro"/>
</dbReference>
<dbReference type="PRINTS" id="PR00463">
    <property type="entry name" value="EP450I"/>
</dbReference>
<dbReference type="PANTHER" id="PTHR24287:SF17">
    <property type="entry name" value="P450, PUTATIVE (EUROFUNG)-RELATED"/>
    <property type="match status" value="1"/>
</dbReference>
<dbReference type="Pfam" id="PF00067">
    <property type="entry name" value="p450"/>
    <property type="match status" value="1"/>
</dbReference>
<reference evidence="8 9" key="1">
    <citation type="submission" date="2018-05" db="EMBL/GenBank/DDBJ databases">
        <title>Genome sequencing and assembly of the regulated plant pathogen Lachnellula willkommii and related sister species for the development of diagnostic species identification markers.</title>
        <authorList>
            <person name="Giroux E."/>
            <person name="Bilodeau G."/>
        </authorList>
    </citation>
    <scope>NUCLEOTIDE SEQUENCE [LARGE SCALE GENOMIC DNA]</scope>
    <source>
        <strain evidence="8 9">CBS 160.35</strain>
    </source>
</reference>